<reference evidence="3" key="1">
    <citation type="submission" date="2016-02" db="EMBL/GenBank/DDBJ databases">
        <authorList>
            <person name="Rodrigo-Torres Lidia"/>
            <person name="Arahal R.David."/>
        </authorList>
    </citation>
    <scope>NUCLEOTIDE SEQUENCE [LARGE SCALE GENOMIC DNA]</scope>
    <source>
        <strain evidence="3">CECT 9029</strain>
    </source>
</reference>
<protein>
    <recommendedName>
        <fullName evidence="4">Phosphate transport regulator</fullName>
    </recommendedName>
</protein>
<dbReference type="InterPro" id="IPR002727">
    <property type="entry name" value="DUF47"/>
</dbReference>
<name>A0A128FB19_9GAMM</name>
<sequence length="226" mass="25855">MPVNTIVGLFAKSPLKPLQRHVSRVNDCCSLLVPFFEACEKGDWERAEQLRHEISTIEKEADALKREIRLKLPRGLFLPVDRTDMLDLLIQQDKLANLAKDIAGRVIGRQLQVPSLLYTDFVAYVQRCLDAADQARRVISELDELLETGFKGREVTLVEEMIHQLDTIEGDTDSMQIKLRQQLMSIESEYNPVDVMFLYKILEWVGAIADQAQRVGSRLELMLSRS</sequence>
<proteinExistence type="inferred from homology"/>
<dbReference type="OrthoDB" id="9780540at2"/>
<dbReference type="PANTHER" id="PTHR36536">
    <property type="entry name" value="UPF0111 PROTEIN HI_1603"/>
    <property type="match status" value="1"/>
</dbReference>
<gene>
    <name evidence="2" type="ORF">GCE9029_04100</name>
</gene>
<dbReference type="InterPro" id="IPR038078">
    <property type="entry name" value="PhoU-like_sf"/>
</dbReference>
<dbReference type="STRING" id="1796497.GCE9029_04100"/>
<dbReference type="EMBL" id="FIZX01000004">
    <property type="protein sequence ID" value="CZF83948.1"/>
    <property type="molecule type" value="Genomic_DNA"/>
</dbReference>
<dbReference type="AlphaFoldDB" id="A0A128FB19"/>
<accession>A0A128FB19</accession>
<dbReference type="Proteomes" id="UP000071641">
    <property type="component" value="Unassembled WGS sequence"/>
</dbReference>
<comment type="similarity">
    <text evidence="1">Belongs to the UPF0111 family.</text>
</comment>
<dbReference type="PANTHER" id="PTHR36536:SF3">
    <property type="entry name" value="UPF0111 PROTEIN HI_1603"/>
    <property type="match status" value="1"/>
</dbReference>
<evidence type="ECO:0000313" key="2">
    <source>
        <dbReference type="EMBL" id="CZF83948.1"/>
    </source>
</evidence>
<dbReference type="NCBIfam" id="TIGR00153">
    <property type="entry name" value="TIGR00153 family protein"/>
    <property type="match status" value="1"/>
</dbReference>
<dbReference type="SUPFAM" id="SSF109755">
    <property type="entry name" value="PhoU-like"/>
    <property type="match status" value="1"/>
</dbReference>
<dbReference type="Pfam" id="PF01865">
    <property type="entry name" value="PhoU_div"/>
    <property type="match status" value="1"/>
</dbReference>
<dbReference type="Gene3D" id="1.20.58.220">
    <property type="entry name" value="Phosphate transport system protein phou homolog 2, domain 2"/>
    <property type="match status" value="1"/>
</dbReference>
<dbReference type="RefSeq" id="WP_062666400.1">
    <property type="nucleotide sequence ID" value="NZ_FIZX01000004.1"/>
</dbReference>
<keyword evidence="3" id="KW-1185">Reference proteome</keyword>
<dbReference type="InterPro" id="IPR018445">
    <property type="entry name" value="Put_Phosphate_transp_reg"/>
</dbReference>
<evidence type="ECO:0000313" key="3">
    <source>
        <dbReference type="Proteomes" id="UP000071641"/>
    </source>
</evidence>
<organism evidence="2 3">
    <name type="scientific">Grimontia celer</name>
    <dbReference type="NCBI Taxonomy" id="1796497"/>
    <lineage>
        <taxon>Bacteria</taxon>
        <taxon>Pseudomonadati</taxon>
        <taxon>Pseudomonadota</taxon>
        <taxon>Gammaproteobacteria</taxon>
        <taxon>Vibrionales</taxon>
        <taxon>Vibrionaceae</taxon>
        <taxon>Grimontia</taxon>
    </lineage>
</organism>
<evidence type="ECO:0000256" key="1">
    <source>
        <dbReference type="ARBA" id="ARBA00008591"/>
    </source>
</evidence>
<evidence type="ECO:0008006" key="4">
    <source>
        <dbReference type="Google" id="ProtNLM"/>
    </source>
</evidence>